<evidence type="ECO:0000256" key="2">
    <source>
        <dbReference type="PROSITE-ProRule" id="PRU00335"/>
    </source>
</evidence>
<dbReference type="InterPro" id="IPR050109">
    <property type="entry name" value="HTH-type_TetR-like_transc_reg"/>
</dbReference>
<evidence type="ECO:0000259" key="3">
    <source>
        <dbReference type="PROSITE" id="PS50977"/>
    </source>
</evidence>
<gene>
    <name evidence="4" type="ORF">P7228_04860</name>
</gene>
<protein>
    <submittedName>
        <fullName evidence="4">Helix-turn-helix domain containing protein</fullName>
    </submittedName>
</protein>
<organism evidence="4 5">
    <name type="scientific">Altererythrobacter arenosus</name>
    <dbReference type="NCBI Taxonomy" id="3032592"/>
    <lineage>
        <taxon>Bacteria</taxon>
        <taxon>Pseudomonadati</taxon>
        <taxon>Pseudomonadota</taxon>
        <taxon>Alphaproteobacteria</taxon>
        <taxon>Sphingomonadales</taxon>
        <taxon>Erythrobacteraceae</taxon>
        <taxon>Altererythrobacter</taxon>
    </lineage>
</organism>
<comment type="caution">
    <text evidence="2">Lacks conserved residue(s) required for the propagation of feature annotation.</text>
</comment>
<dbReference type="EMBL" id="CP121106">
    <property type="protein sequence ID" value="WFL78398.1"/>
    <property type="molecule type" value="Genomic_DNA"/>
</dbReference>
<dbReference type="PANTHER" id="PTHR30055:SF146">
    <property type="entry name" value="HTH-TYPE TRANSCRIPTIONAL DUAL REGULATOR CECR"/>
    <property type="match status" value="1"/>
</dbReference>
<dbReference type="SUPFAM" id="SSF46689">
    <property type="entry name" value="Homeodomain-like"/>
    <property type="match status" value="1"/>
</dbReference>
<dbReference type="Pfam" id="PF00440">
    <property type="entry name" value="TetR_N"/>
    <property type="match status" value="1"/>
</dbReference>
<dbReference type="Proteomes" id="UP001215827">
    <property type="component" value="Chromosome"/>
</dbReference>
<keyword evidence="1 2" id="KW-0238">DNA-binding</keyword>
<evidence type="ECO:0000313" key="5">
    <source>
        <dbReference type="Proteomes" id="UP001215827"/>
    </source>
</evidence>
<reference evidence="4 5" key="1">
    <citation type="submission" date="2023-03" db="EMBL/GenBank/DDBJ databases">
        <title>Altererythrobacter sp. CAU 1644 isolated from sand.</title>
        <authorList>
            <person name="Kim W."/>
        </authorList>
    </citation>
    <scope>NUCLEOTIDE SEQUENCE [LARGE SCALE GENOMIC DNA]</scope>
    <source>
        <strain evidence="4 5">CAU 1644</strain>
    </source>
</reference>
<dbReference type="PANTHER" id="PTHR30055">
    <property type="entry name" value="HTH-TYPE TRANSCRIPTIONAL REGULATOR RUTR"/>
    <property type="match status" value="1"/>
</dbReference>
<name>A0ABY8FTS6_9SPHN</name>
<dbReference type="InterPro" id="IPR001647">
    <property type="entry name" value="HTH_TetR"/>
</dbReference>
<sequence>MNPTRERLIDAAEELFASRGFAATSIAALERQAGLAPRTGGFYRHFESKQALAIAVARERIVERDEDFDPTRFLPLPDLRSELVLYARLYLEAAHRQRERHRLIEELRKIPELREGEIAANERLFAMLCDWVATKPRAAQLEQSELANLTMLAFGPILFLATKIREGITIESLDPDHFVDSWAEHARALLEESP</sequence>
<dbReference type="Gene3D" id="1.10.357.10">
    <property type="entry name" value="Tetracycline Repressor, domain 2"/>
    <property type="match status" value="1"/>
</dbReference>
<feature type="domain" description="HTH tetR-type" evidence="3">
    <location>
        <begin position="2"/>
        <end position="64"/>
    </location>
</feature>
<evidence type="ECO:0000256" key="1">
    <source>
        <dbReference type="ARBA" id="ARBA00023125"/>
    </source>
</evidence>
<accession>A0ABY8FTS6</accession>
<keyword evidence="5" id="KW-1185">Reference proteome</keyword>
<evidence type="ECO:0000313" key="4">
    <source>
        <dbReference type="EMBL" id="WFL78398.1"/>
    </source>
</evidence>
<dbReference type="RefSeq" id="WP_278017088.1">
    <property type="nucleotide sequence ID" value="NZ_CP121106.1"/>
</dbReference>
<dbReference type="PROSITE" id="PS50977">
    <property type="entry name" value="HTH_TETR_2"/>
    <property type="match status" value="1"/>
</dbReference>
<dbReference type="InterPro" id="IPR009057">
    <property type="entry name" value="Homeodomain-like_sf"/>
</dbReference>
<proteinExistence type="predicted"/>